<comment type="caution">
    <text evidence="8">The sequence shown here is derived from an EMBL/GenBank/DDBJ whole genome shotgun (WGS) entry which is preliminary data.</text>
</comment>
<name>A0A7W9FF95_9CAUL</name>
<dbReference type="InterPro" id="IPR050281">
    <property type="entry name" value="Flavin_monoamine_oxidase"/>
</dbReference>
<dbReference type="InterPro" id="IPR036188">
    <property type="entry name" value="FAD/NAD-bd_sf"/>
</dbReference>
<feature type="domain" description="Amine oxidase" evidence="7">
    <location>
        <begin position="140"/>
        <end position="407"/>
    </location>
</feature>
<dbReference type="GO" id="GO:0009851">
    <property type="term" value="P:auxin biosynthetic process"/>
    <property type="evidence" value="ECO:0007669"/>
    <property type="project" value="UniProtKB-KW"/>
</dbReference>
<dbReference type="PANTHER" id="PTHR10742:SF410">
    <property type="entry name" value="LYSINE-SPECIFIC HISTONE DEMETHYLASE 2"/>
    <property type="match status" value="1"/>
</dbReference>
<dbReference type="Pfam" id="PF01593">
    <property type="entry name" value="Amino_oxidase"/>
    <property type="match status" value="2"/>
</dbReference>
<dbReference type="PANTHER" id="PTHR10742">
    <property type="entry name" value="FLAVIN MONOAMINE OXIDASE"/>
    <property type="match status" value="1"/>
</dbReference>
<dbReference type="EC" id="1.13.12.3" evidence="3"/>
<dbReference type="Proteomes" id="UP000545037">
    <property type="component" value="Unassembled WGS sequence"/>
</dbReference>
<dbReference type="SUPFAM" id="SSF54373">
    <property type="entry name" value="FAD-linked reductases, C-terminal domain"/>
    <property type="match status" value="1"/>
</dbReference>
<keyword evidence="9" id="KW-1185">Reference proteome</keyword>
<gene>
    <name evidence="8" type="ORF">GGR13_002813</name>
</gene>
<keyword evidence="8" id="KW-0560">Oxidoreductase</keyword>
<feature type="domain" description="Amine oxidase" evidence="7">
    <location>
        <begin position="18"/>
        <end position="75"/>
    </location>
</feature>
<evidence type="ECO:0000256" key="6">
    <source>
        <dbReference type="ARBA" id="ARBA00047321"/>
    </source>
</evidence>
<comment type="pathway">
    <text evidence="1">Plant hormone metabolism; auxin biosynthesis.</text>
</comment>
<dbReference type="PRINTS" id="PR00411">
    <property type="entry name" value="PNDRDTASEI"/>
</dbReference>
<proteinExistence type="inferred from homology"/>
<dbReference type="Gene3D" id="3.50.50.60">
    <property type="entry name" value="FAD/NAD(P)-binding domain"/>
    <property type="match status" value="1"/>
</dbReference>
<dbReference type="EMBL" id="JACHOR010000005">
    <property type="protein sequence ID" value="MBB5747192.1"/>
    <property type="molecule type" value="Genomic_DNA"/>
</dbReference>
<keyword evidence="5" id="KW-0073">Auxin biosynthesis</keyword>
<evidence type="ECO:0000256" key="4">
    <source>
        <dbReference type="ARBA" id="ARBA00017871"/>
    </source>
</evidence>
<dbReference type="AlphaFoldDB" id="A0A7W9FF95"/>
<evidence type="ECO:0000256" key="3">
    <source>
        <dbReference type="ARBA" id="ARBA00012535"/>
    </source>
</evidence>
<accession>A0A7W9FF95</accession>
<evidence type="ECO:0000256" key="2">
    <source>
        <dbReference type="ARBA" id="ARBA00005833"/>
    </source>
</evidence>
<protein>
    <recommendedName>
        <fullName evidence="4">Tryptophan 2-monooxygenase</fullName>
        <ecNumber evidence="3">1.13.12.3</ecNumber>
    </recommendedName>
</protein>
<evidence type="ECO:0000256" key="5">
    <source>
        <dbReference type="ARBA" id="ARBA00023070"/>
    </source>
</evidence>
<comment type="catalytic activity">
    <reaction evidence="6">
        <text>L-tryptophan + O2 = indole-3-acetamide + CO2 + H2O</text>
        <dbReference type="Rhea" id="RHEA:16165"/>
        <dbReference type="ChEBI" id="CHEBI:15377"/>
        <dbReference type="ChEBI" id="CHEBI:15379"/>
        <dbReference type="ChEBI" id="CHEBI:16031"/>
        <dbReference type="ChEBI" id="CHEBI:16526"/>
        <dbReference type="ChEBI" id="CHEBI:57912"/>
        <dbReference type="EC" id="1.13.12.3"/>
    </reaction>
</comment>
<dbReference type="InterPro" id="IPR002937">
    <property type="entry name" value="Amino_oxidase"/>
</dbReference>
<dbReference type="SUPFAM" id="SSF51905">
    <property type="entry name" value="FAD/NAD(P)-binding domain"/>
    <property type="match status" value="1"/>
</dbReference>
<sequence length="420" mass="44437">MLRLPSTIDVVVIGAGAAGVAAARRLMAAGVSVVVLEARDRVGGRAHTVPREGHGLDLGCGWLHSADENVLTDRARAEGFTVHETPPPWQSGTPSLGETSADQAAFGEAFAAFDGRIAEAAAKGRDGPASDHFEPGNRWNARMDAISGAMNGARFAEVSTLDHDAYRDTGVNWRVTEGYGALIQLLGDGLPVVLNCPVTRIDRSGPRLVIDTARGRIETSQVILTVSTDLISSEAIRIDPPVPAHLEAASGVPLGLASKLHLAVSGAEDFEPDSQLMGRTDTAEIGFYHLRPFGRPMIEAYFGGPLARGLEAQGEAAFLDFATTELVDQLGSSFRRRIQPLATSMWGADPFARGAYSHALPGHAGDRGRLSQPIEDRIFIAGEATAPAFFGTAHGAWLEGERAAGMILWLKGLGQAPEAR</sequence>
<evidence type="ECO:0000313" key="8">
    <source>
        <dbReference type="EMBL" id="MBB5747192.1"/>
    </source>
</evidence>
<evidence type="ECO:0000313" key="9">
    <source>
        <dbReference type="Proteomes" id="UP000545037"/>
    </source>
</evidence>
<comment type="similarity">
    <text evidence="2">Belongs to the tryptophan 2-monooxygenase family.</text>
</comment>
<evidence type="ECO:0000259" key="7">
    <source>
        <dbReference type="Pfam" id="PF01593"/>
    </source>
</evidence>
<evidence type="ECO:0000256" key="1">
    <source>
        <dbReference type="ARBA" id="ARBA00004814"/>
    </source>
</evidence>
<dbReference type="GO" id="GO:0050361">
    <property type="term" value="F:tryptophan 2-monooxygenase activity"/>
    <property type="evidence" value="ECO:0007669"/>
    <property type="project" value="UniProtKB-EC"/>
</dbReference>
<dbReference type="RefSeq" id="WP_183214195.1">
    <property type="nucleotide sequence ID" value="NZ_JACHOR010000005.1"/>
</dbReference>
<reference evidence="8 9" key="1">
    <citation type="submission" date="2020-08" db="EMBL/GenBank/DDBJ databases">
        <title>Genomic Encyclopedia of Type Strains, Phase IV (KMG-IV): sequencing the most valuable type-strain genomes for metagenomic binning, comparative biology and taxonomic classification.</title>
        <authorList>
            <person name="Goeker M."/>
        </authorList>
    </citation>
    <scope>NUCLEOTIDE SEQUENCE [LARGE SCALE GENOMIC DNA]</scope>
    <source>
        <strain evidence="8 9">DSM 4737</strain>
    </source>
</reference>
<organism evidence="8 9">
    <name type="scientific">Brevundimonas variabilis</name>
    <dbReference type="NCBI Taxonomy" id="74312"/>
    <lineage>
        <taxon>Bacteria</taxon>
        <taxon>Pseudomonadati</taxon>
        <taxon>Pseudomonadota</taxon>
        <taxon>Alphaproteobacteria</taxon>
        <taxon>Caulobacterales</taxon>
        <taxon>Caulobacteraceae</taxon>
        <taxon>Brevundimonas</taxon>
    </lineage>
</organism>